<sequence length="286" mass="32241">MNFDLSPHHFDNIDLGALFSSDLIASLILVLALLITRMIANRVLRARADAQPHLQRRWFSTIRNVILFLLLLGLALIWAPQLRTFALSLTAVAVAVVVATKELILCILGSFMRASSRPFSVGDWIEVGAVRGEVIDHSIFMTRLQQFEPGSFHYAGRTVDIPNSAFFTTPIHNLTIGRDYIFHSFSVTVEPKFSLVAQSDCIDAVIDRHYGAYAAEARKINASLERRTGVDLLDPEVSIRFSTTDIGKYRVNIRLFCPTRIAERLENDITRDLMAEFHDLAERPQE</sequence>
<evidence type="ECO:0000313" key="7">
    <source>
        <dbReference type="EMBL" id="TGN61579.1"/>
    </source>
</evidence>
<evidence type="ECO:0000256" key="1">
    <source>
        <dbReference type="ARBA" id="ARBA00004370"/>
    </source>
</evidence>
<dbReference type="OrthoDB" id="9775421at2"/>
<evidence type="ECO:0000256" key="5">
    <source>
        <dbReference type="SAM" id="Phobius"/>
    </source>
</evidence>
<evidence type="ECO:0000313" key="8">
    <source>
        <dbReference type="Proteomes" id="UP000297972"/>
    </source>
</evidence>
<reference evidence="7 8" key="1">
    <citation type="submission" date="2019-03" db="EMBL/GenBank/DDBJ databases">
        <authorList>
            <person name="Li J."/>
        </authorList>
    </citation>
    <scope>NUCLEOTIDE SEQUENCE [LARGE SCALE GENOMIC DNA]</scope>
    <source>
        <strain evidence="7 8">3058</strain>
    </source>
</reference>
<dbReference type="InterPro" id="IPR006685">
    <property type="entry name" value="MscS_channel_2nd"/>
</dbReference>
<evidence type="ECO:0000259" key="6">
    <source>
        <dbReference type="Pfam" id="PF00924"/>
    </source>
</evidence>
<name>A0A4Z1CCE6_9RHOB</name>
<accession>A0A4Z1CCE6</accession>
<dbReference type="PANTHER" id="PTHR30566">
    <property type="entry name" value="YNAI-RELATED MECHANOSENSITIVE ION CHANNEL"/>
    <property type="match status" value="1"/>
</dbReference>
<proteinExistence type="predicted"/>
<dbReference type="InterPro" id="IPR010920">
    <property type="entry name" value="LSM_dom_sf"/>
</dbReference>
<feature type="transmembrane region" description="Helical" evidence="5">
    <location>
        <begin position="15"/>
        <end position="40"/>
    </location>
</feature>
<evidence type="ECO:0000256" key="4">
    <source>
        <dbReference type="ARBA" id="ARBA00023136"/>
    </source>
</evidence>
<dbReference type="GO" id="GO:0016020">
    <property type="term" value="C:membrane"/>
    <property type="evidence" value="ECO:0007669"/>
    <property type="project" value="UniProtKB-SubCell"/>
</dbReference>
<gene>
    <name evidence="7" type="ORF">E4L95_09780</name>
</gene>
<dbReference type="AlphaFoldDB" id="A0A4Z1CCE6"/>
<comment type="caution">
    <text evidence="7">The sequence shown here is derived from an EMBL/GenBank/DDBJ whole genome shotgun (WGS) entry which is preliminary data.</text>
</comment>
<dbReference type="InterPro" id="IPR023408">
    <property type="entry name" value="MscS_beta-dom_sf"/>
</dbReference>
<keyword evidence="2 5" id="KW-0812">Transmembrane</keyword>
<keyword evidence="3 5" id="KW-1133">Transmembrane helix</keyword>
<evidence type="ECO:0000256" key="3">
    <source>
        <dbReference type="ARBA" id="ARBA00022989"/>
    </source>
</evidence>
<dbReference type="EMBL" id="SRPG01000078">
    <property type="protein sequence ID" value="TGN61579.1"/>
    <property type="molecule type" value="Genomic_DNA"/>
</dbReference>
<comment type="subcellular location">
    <subcellularLocation>
        <location evidence="1">Membrane</location>
    </subcellularLocation>
</comment>
<dbReference type="Gene3D" id="2.30.30.60">
    <property type="match status" value="1"/>
</dbReference>
<feature type="transmembrane region" description="Helical" evidence="5">
    <location>
        <begin position="85"/>
        <end position="108"/>
    </location>
</feature>
<keyword evidence="4 5" id="KW-0472">Membrane</keyword>
<dbReference type="PANTHER" id="PTHR30566:SF27">
    <property type="entry name" value="MECHANOSENSITIVE ION CHANNEL PROTEIN"/>
    <property type="match status" value="1"/>
</dbReference>
<evidence type="ECO:0000256" key="2">
    <source>
        <dbReference type="ARBA" id="ARBA00022692"/>
    </source>
</evidence>
<dbReference type="SUPFAM" id="SSF50182">
    <property type="entry name" value="Sm-like ribonucleoproteins"/>
    <property type="match status" value="1"/>
</dbReference>
<dbReference type="Pfam" id="PF00924">
    <property type="entry name" value="MS_channel_2nd"/>
    <property type="match status" value="1"/>
</dbReference>
<dbReference type="RefSeq" id="WP_135817462.1">
    <property type="nucleotide sequence ID" value="NZ_SRPG01000078.1"/>
</dbReference>
<keyword evidence="8" id="KW-1185">Reference proteome</keyword>
<feature type="domain" description="Mechanosensitive ion channel MscS" evidence="6">
    <location>
        <begin position="107"/>
        <end position="175"/>
    </location>
</feature>
<dbReference type="Proteomes" id="UP000297972">
    <property type="component" value="Unassembled WGS sequence"/>
</dbReference>
<protein>
    <submittedName>
        <fullName evidence="7">Mechanosensitive ion channel family protein</fullName>
    </submittedName>
</protein>
<feature type="transmembrane region" description="Helical" evidence="5">
    <location>
        <begin position="61"/>
        <end position="79"/>
    </location>
</feature>
<organism evidence="7 8">
    <name type="scientific">Paracoccus liaowanqingii</name>
    <dbReference type="NCBI Taxonomy" id="2560053"/>
    <lineage>
        <taxon>Bacteria</taxon>
        <taxon>Pseudomonadati</taxon>
        <taxon>Pseudomonadota</taxon>
        <taxon>Alphaproteobacteria</taxon>
        <taxon>Rhodobacterales</taxon>
        <taxon>Paracoccaceae</taxon>
        <taxon>Paracoccus</taxon>
    </lineage>
</organism>
<dbReference type="GO" id="GO:0008381">
    <property type="term" value="F:mechanosensitive monoatomic ion channel activity"/>
    <property type="evidence" value="ECO:0007669"/>
    <property type="project" value="UniProtKB-ARBA"/>
</dbReference>